<name>A0ABN2AB34_9ACTN</name>
<gene>
    <name evidence="1" type="ORF">GCM10009827_032540</name>
</gene>
<evidence type="ECO:0000313" key="1">
    <source>
        <dbReference type="EMBL" id="GAA1515228.1"/>
    </source>
</evidence>
<comment type="caution">
    <text evidence="1">The sequence shown here is derived from an EMBL/GenBank/DDBJ whole genome shotgun (WGS) entry which is preliminary data.</text>
</comment>
<accession>A0ABN2AB34</accession>
<reference evidence="1 2" key="1">
    <citation type="journal article" date="2019" name="Int. J. Syst. Evol. Microbiol.">
        <title>The Global Catalogue of Microorganisms (GCM) 10K type strain sequencing project: providing services to taxonomists for standard genome sequencing and annotation.</title>
        <authorList>
            <consortium name="The Broad Institute Genomics Platform"/>
            <consortium name="The Broad Institute Genome Sequencing Center for Infectious Disease"/>
            <person name="Wu L."/>
            <person name="Ma J."/>
        </authorList>
    </citation>
    <scope>NUCLEOTIDE SEQUENCE [LARGE SCALE GENOMIC DNA]</scope>
    <source>
        <strain evidence="1 2">JCM 15933</strain>
    </source>
</reference>
<dbReference type="EMBL" id="BAAAQD010000005">
    <property type="protein sequence ID" value="GAA1515228.1"/>
    <property type="molecule type" value="Genomic_DNA"/>
</dbReference>
<dbReference type="RefSeq" id="WP_344502735.1">
    <property type="nucleotide sequence ID" value="NZ_BAAAQD010000005.1"/>
</dbReference>
<keyword evidence="2" id="KW-1185">Reference proteome</keyword>
<dbReference type="Proteomes" id="UP001501470">
    <property type="component" value="Unassembled WGS sequence"/>
</dbReference>
<sequence>MRSVRIVLSWCHRDQRLKEALLRDLLPALGLFRDLEVQWWQDSHLTCGEEFGPAIVGRFGEADFGLLLLTSAYFTRPFIRQHELPRFAGPTADKGSLPVALGPLPSFGPHRDLGGIEQQLIFGQEQGSYAELSGVKRTIFANRLADSIRARVLDLNGFVTL</sequence>
<organism evidence="1 2">
    <name type="scientific">Dactylosporangium maewongense</name>
    <dbReference type="NCBI Taxonomy" id="634393"/>
    <lineage>
        <taxon>Bacteria</taxon>
        <taxon>Bacillati</taxon>
        <taxon>Actinomycetota</taxon>
        <taxon>Actinomycetes</taxon>
        <taxon>Micromonosporales</taxon>
        <taxon>Micromonosporaceae</taxon>
        <taxon>Dactylosporangium</taxon>
    </lineage>
</organism>
<evidence type="ECO:0000313" key="2">
    <source>
        <dbReference type="Proteomes" id="UP001501470"/>
    </source>
</evidence>
<evidence type="ECO:0008006" key="3">
    <source>
        <dbReference type="Google" id="ProtNLM"/>
    </source>
</evidence>
<protein>
    <recommendedName>
        <fullName evidence="3">TIR domain-containing protein</fullName>
    </recommendedName>
</protein>
<proteinExistence type="predicted"/>